<protein>
    <submittedName>
        <fullName evidence="2">Uncharacterized protein</fullName>
    </submittedName>
</protein>
<name>A0AAW1H1I0_SAPOF</name>
<keyword evidence="3" id="KW-1185">Reference proteome</keyword>
<reference evidence="2" key="1">
    <citation type="submission" date="2024-03" db="EMBL/GenBank/DDBJ databases">
        <title>WGS assembly of Saponaria officinalis var. Norfolk2.</title>
        <authorList>
            <person name="Jenkins J."/>
            <person name="Shu S."/>
            <person name="Grimwood J."/>
            <person name="Barry K."/>
            <person name="Goodstein D."/>
            <person name="Schmutz J."/>
            <person name="Leebens-Mack J."/>
            <person name="Osbourn A."/>
        </authorList>
    </citation>
    <scope>NUCLEOTIDE SEQUENCE [LARGE SCALE GENOMIC DNA]</scope>
    <source>
        <strain evidence="2">JIC</strain>
    </source>
</reference>
<dbReference type="EMBL" id="JBDFQZ010000013">
    <property type="protein sequence ID" value="KAK9668682.1"/>
    <property type="molecule type" value="Genomic_DNA"/>
</dbReference>
<keyword evidence="1" id="KW-0812">Transmembrane</keyword>
<accession>A0AAW1H1I0</accession>
<sequence>MCHSNVSQLLGPQMSQPTSIKVLVKCTVSNPLVGEFRRNGPEGKYDAIINDSSRQCKDVFPFSTLSLRPCCSVDDPRRYICKDTLLRFINLDVDAPLLAVIVVVLLSDACCCMLLAVDCNYNY</sequence>
<dbReference type="Proteomes" id="UP001443914">
    <property type="component" value="Unassembled WGS sequence"/>
</dbReference>
<evidence type="ECO:0000313" key="3">
    <source>
        <dbReference type="Proteomes" id="UP001443914"/>
    </source>
</evidence>
<organism evidence="2 3">
    <name type="scientific">Saponaria officinalis</name>
    <name type="common">Common soapwort</name>
    <name type="synonym">Lychnis saponaria</name>
    <dbReference type="NCBI Taxonomy" id="3572"/>
    <lineage>
        <taxon>Eukaryota</taxon>
        <taxon>Viridiplantae</taxon>
        <taxon>Streptophyta</taxon>
        <taxon>Embryophyta</taxon>
        <taxon>Tracheophyta</taxon>
        <taxon>Spermatophyta</taxon>
        <taxon>Magnoliopsida</taxon>
        <taxon>eudicotyledons</taxon>
        <taxon>Gunneridae</taxon>
        <taxon>Pentapetalae</taxon>
        <taxon>Caryophyllales</taxon>
        <taxon>Caryophyllaceae</taxon>
        <taxon>Caryophylleae</taxon>
        <taxon>Saponaria</taxon>
    </lineage>
</organism>
<comment type="caution">
    <text evidence="2">The sequence shown here is derived from an EMBL/GenBank/DDBJ whole genome shotgun (WGS) entry which is preliminary data.</text>
</comment>
<evidence type="ECO:0000256" key="1">
    <source>
        <dbReference type="SAM" id="Phobius"/>
    </source>
</evidence>
<evidence type="ECO:0000313" key="2">
    <source>
        <dbReference type="EMBL" id="KAK9668682.1"/>
    </source>
</evidence>
<dbReference type="AlphaFoldDB" id="A0AAW1H1I0"/>
<gene>
    <name evidence="2" type="ORF">RND81_13G078100</name>
</gene>
<feature type="transmembrane region" description="Helical" evidence="1">
    <location>
        <begin position="97"/>
        <end position="117"/>
    </location>
</feature>
<keyword evidence="1" id="KW-1133">Transmembrane helix</keyword>
<keyword evidence="1" id="KW-0472">Membrane</keyword>
<proteinExistence type="predicted"/>